<protein>
    <submittedName>
        <fullName evidence="2">Uncharacterized protein</fullName>
    </submittedName>
</protein>
<evidence type="ECO:0000313" key="2">
    <source>
        <dbReference type="EMBL" id="KAK7732650.1"/>
    </source>
</evidence>
<sequence>MSFQQWGQQSKKRGRDDDGDVAIGGTEGFTEHRNKRLQSLPFRTSPTSKKLSFQPSFNSGYTAPNPFNAQQPPRTLTPGDSDSEDAKNAGVQQKPSFNTWSTTSPAVAIPHAPNGAAFSHAPEMVDGYRTNDVDMDMDMDTDDHVQDAAQLSPGHSQPDPMQPGGITSRMPTPIHCSFAAQVRGNNWSGAAGNAMQPSGFAQPPADRSVPRSLDRTAMADWNMVQNRRLPSPISESGGEELGSPRMVLEGQVHPGMPPRAASAMEFSAPARTLSALSIKEHAHPIEHPVWRNLFGFEIDEGKAFWRARKERLAKEWAAVRALDCGEQVAGNGLEGHGTADEKAVVPSQTPLERKIEPLSDEWFDDLDKSIDEITRLFEEMRVAPPEPEDFDHIQHAEDGLAAIEQDLTNCFTSLESLKQRLGGDPSSSDNDLYKLFRPRSLDLGPFNRIRKPRNRLGHRKSMPSISSPLGEAVMKHLFGRWQPCE</sequence>
<feature type="compositionally biased region" description="Polar residues" evidence="1">
    <location>
        <begin position="41"/>
        <end position="80"/>
    </location>
</feature>
<organism evidence="2 3">
    <name type="scientific">Diaporthe eres</name>
    <name type="common">Phomopsis oblonga</name>
    <dbReference type="NCBI Taxonomy" id="83184"/>
    <lineage>
        <taxon>Eukaryota</taxon>
        <taxon>Fungi</taxon>
        <taxon>Dikarya</taxon>
        <taxon>Ascomycota</taxon>
        <taxon>Pezizomycotina</taxon>
        <taxon>Sordariomycetes</taxon>
        <taxon>Sordariomycetidae</taxon>
        <taxon>Diaporthales</taxon>
        <taxon>Diaporthaceae</taxon>
        <taxon>Diaporthe</taxon>
        <taxon>Diaporthe eres species complex</taxon>
    </lineage>
</organism>
<reference evidence="2 3" key="1">
    <citation type="submission" date="2024-02" db="EMBL/GenBank/DDBJ databases">
        <title>De novo assembly and annotation of 12 fungi associated with fruit tree decline syndrome in Ontario, Canada.</title>
        <authorList>
            <person name="Sulman M."/>
            <person name="Ellouze W."/>
            <person name="Ilyukhin E."/>
        </authorList>
    </citation>
    <scope>NUCLEOTIDE SEQUENCE [LARGE SCALE GENOMIC DNA]</scope>
    <source>
        <strain evidence="2 3">M169</strain>
    </source>
</reference>
<comment type="caution">
    <text evidence="2">The sequence shown here is derived from an EMBL/GenBank/DDBJ whole genome shotgun (WGS) entry which is preliminary data.</text>
</comment>
<feature type="region of interest" description="Disordered" evidence="1">
    <location>
        <begin position="1"/>
        <end position="101"/>
    </location>
</feature>
<evidence type="ECO:0000256" key="1">
    <source>
        <dbReference type="SAM" id="MobiDB-lite"/>
    </source>
</evidence>
<dbReference type="Proteomes" id="UP001430848">
    <property type="component" value="Unassembled WGS sequence"/>
</dbReference>
<name>A0ABR1PCG4_DIAER</name>
<feature type="compositionally biased region" description="Polar residues" evidence="1">
    <location>
        <begin position="90"/>
        <end position="101"/>
    </location>
</feature>
<keyword evidence="3" id="KW-1185">Reference proteome</keyword>
<gene>
    <name evidence="2" type="ORF">SLS63_004905</name>
</gene>
<accession>A0ABR1PCG4</accession>
<proteinExistence type="predicted"/>
<evidence type="ECO:0000313" key="3">
    <source>
        <dbReference type="Proteomes" id="UP001430848"/>
    </source>
</evidence>
<dbReference type="EMBL" id="JAKNSF020000019">
    <property type="protein sequence ID" value="KAK7732650.1"/>
    <property type="molecule type" value="Genomic_DNA"/>
</dbReference>